<dbReference type="Gene3D" id="1.10.340.30">
    <property type="entry name" value="Hypothetical protein, domain 2"/>
    <property type="match status" value="1"/>
</dbReference>
<feature type="binding site" evidence="1">
    <location>
        <position position="8"/>
    </location>
    <ligand>
        <name>Zn(2+)</name>
        <dbReference type="ChEBI" id="CHEBI:29105"/>
    </ligand>
</feature>
<keyword evidence="1" id="KW-0862">Zinc</keyword>
<proteinExistence type="predicted"/>
<protein>
    <submittedName>
        <fullName evidence="2">3-methyladenine DNA glycosylase</fullName>
    </submittedName>
</protein>
<keyword evidence="1" id="KW-0479">Metal-binding</keyword>
<dbReference type="EMBL" id="CP016171">
    <property type="protein sequence ID" value="ANN72624.1"/>
    <property type="molecule type" value="Genomic_DNA"/>
</dbReference>
<gene>
    <name evidence="2" type="ORF">BAU08_15835</name>
</gene>
<dbReference type="STRING" id="463025.BAU08_15835"/>
<reference evidence="2 3" key="1">
    <citation type="submission" date="2016-06" db="EMBL/GenBank/DDBJ databases">
        <title>Complete genome sequences of Bordetella bronchialis and Bordetella flabilis.</title>
        <authorList>
            <person name="LiPuma J.J."/>
            <person name="Spilker T."/>
        </authorList>
    </citation>
    <scope>NUCLEOTIDE SEQUENCE [LARGE SCALE GENOMIC DNA]</scope>
    <source>
        <strain evidence="2 3">AU17976</strain>
    </source>
</reference>
<feature type="binding site" evidence="1">
    <location>
        <position position="180"/>
    </location>
    <ligand>
        <name>Zn(2+)</name>
        <dbReference type="ChEBI" id="CHEBI:29105"/>
    </ligand>
</feature>
<dbReference type="Pfam" id="PF03352">
    <property type="entry name" value="Adenine_glyco"/>
    <property type="match status" value="1"/>
</dbReference>
<dbReference type="GO" id="GO:0006284">
    <property type="term" value="P:base-excision repair"/>
    <property type="evidence" value="ECO:0007669"/>
    <property type="project" value="InterPro"/>
</dbReference>
<dbReference type="PANTHER" id="PTHR30037:SF4">
    <property type="entry name" value="DNA-3-METHYLADENINE GLYCOSYLASE I"/>
    <property type="match status" value="1"/>
</dbReference>
<evidence type="ECO:0000313" key="3">
    <source>
        <dbReference type="Proteomes" id="UP000092213"/>
    </source>
</evidence>
<evidence type="ECO:0000256" key="1">
    <source>
        <dbReference type="PIRSR" id="PIRSR604597-1"/>
    </source>
</evidence>
<dbReference type="InterPro" id="IPR052891">
    <property type="entry name" value="DNA-3mA_glycosylase"/>
</dbReference>
<dbReference type="InterPro" id="IPR011257">
    <property type="entry name" value="DNA_glycosylase"/>
</dbReference>
<dbReference type="Proteomes" id="UP000092213">
    <property type="component" value="Chromosome"/>
</dbReference>
<dbReference type="SUPFAM" id="SSF48150">
    <property type="entry name" value="DNA-glycosylase"/>
    <property type="match status" value="1"/>
</dbReference>
<dbReference type="InterPro" id="IPR005019">
    <property type="entry name" value="Adenine_glyco"/>
</dbReference>
<sequence>MTTPLHRCSWATDDPLMRDYHDKEWGVPQRDSRMLWEMLMLEGFQAGLSWITVLRKREAFREAFAGFDPAIVARYGDKDIERLMANPGIIRARAKIQATIAGARIYLDMQDQGTRFSDFCWSFTDGAPIQNDGKNWAATSPLSERISKELKRRGFKFVGPTIVYAWMQAVGMVNDHAADCFRRAQVLRVAGRAR</sequence>
<dbReference type="RefSeq" id="WP_066670343.1">
    <property type="nucleotide sequence ID" value="NZ_CP016171.1"/>
</dbReference>
<dbReference type="NCBIfam" id="TIGR00624">
    <property type="entry name" value="tag"/>
    <property type="match status" value="1"/>
</dbReference>
<name>A0A193G058_9BORD</name>
<feature type="binding site" evidence="1">
    <location>
        <position position="176"/>
    </location>
    <ligand>
        <name>Zn(2+)</name>
        <dbReference type="ChEBI" id="CHEBI:29105"/>
    </ligand>
</feature>
<accession>A0A193G058</accession>
<feature type="binding site" evidence="1">
    <location>
        <position position="21"/>
    </location>
    <ligand>
        <name>Zn(2+)</name>
        <dbReference type="ChEBI" id="CHEBI:29105"/>
    </ligand>
</feature>
<evidence type="ECO:0000313" key="2">
    <source>
        <dbReference type="EMBL" id="ANN72624.1"/>
    </source>
</evidence>
<dbReference type="PANTHER" id="PTHR30037">
    <property type="entry name" value="DNA-3-METHYLADENINE GLYCOSYLASE 1"/>
    <property type="match status" value="1"/>
</dbReference>
<dbReference type="GO" id="GO:0008725">
    <property type="term" value="F:DNA-3-methyladenine glycosylase activity"/>
    <property type="evidence" value="ECO:0007669"/>
    <property type="project" value="InterPro"/>
</dbReference>
<dbReference type="GO" id="GO:0046872">
    <property type="term" value="F:metal ion binding"/>
    <property type="evidence" value="ECO:0007669"/>
    <property type="project" value="UniProtKB-KW"/>
</dbReference>
<dbReference type="AlphaFoldDB" id="A0A193G058"/>
<dbReference type="InterPro" id="IPR004597">
    <property type="entry name" value="Tag"/>
</dbReference>
<organism evidence="2 3">
    <name type="scientific">Bordetella bronchialis</name>
    <dbReference type="NCBI Taxonomy" id="463025"/>
    <lineage>
        <taxon>Bacteria</taxon>
        <taxon>Pseudomonadati</taxon>
        <taxon>Pseudomonadota</taxon>
        <taxon>Betaproteobacteria</taxon>
        <taxon>Burkholderiales</taxon>
        <taxon>Alcaligenaceae</taxon>
        <taxon>Bordetella</taxon>
    </lineage>
</organism>